<keyword evidence="3 7" id="KW-0812">Transmembrane</keyword>
<feature type="transmembrane region" description="Helical" evidence="7">
    <location>
        <begin position="275"/>
        <end position="295"/>
    </location>
</feature>
<protein>
    <submittedName>
        <fullName evidence="8">MFS transporter</fullName>
    </submittedName>
</protein>
<dbReference type="GO" id="GO:0022857">
    <property type="term" value="F:transmembrane transporter activity"/>
    <property type="evidence" value="ECO:0007669"/>
    <property type="project" value="InterPro"/>
</dbReference>
<dbReference type="Proteomes" id="UP000176087">
    <property type="component" value="Unassembled WGS sequence"/>
</dbReference>
<name>A0A1E7JH15_9ACTN</name>
<feature type="transmembrane region" description="Helical" evidence="7">
    <location>
        <begin position="175"/>
        <end position="194"/>
    </location>
</feature>
<feature type="region of interest" description="Disordered" evidence="6">
    <location>
        <begin position="419"/>
        <end position="446"/>
    </location>
</feature>
<feature type="compositionally biased region" description="Gly residues" evidence="6">
    <location>
        <begin position="209"/>
        <end position="227"/>
    </location>
</feature>
<keyword evidence="5 7" id="KW-0472">Membrane</keyword>
<feature type="transmembrane region" description="Helical" evidence="7">
    <location>
        <begin position="365"/>
        <end position="387"/>
    </location>
</feature>
<evidence type="ECO:0000256" key="5">
    <source>
        <dbReference type="ARBA" id="ARBA00023136"/>
    </source>
</evidence>
<dbReference type="RefSeq" id="WP_070010859.1">
    <property type="nucleotide sequence ID" value="NZ_LJGS01000039.1"/>
</dbReference>
<dbReference type="InterPro" id="IPR011701">
    <property type="entry name" value="MFS"/>
</dbReference>
<evidence type="ECO:0000256" key="6">
    <source>
        <dbReference type="SAM" id="MobiDB-lite"/>
    </source>
</evidence>
<dbReference type="SUPFAM" id="SSF103473">
    <property type="entry name" value="MFS general substrate transporter"/>
    <property type="match status" value="1"/>
</dbReference>
<evidence type="ECO:0000256" key="2">
    <source>
        <dbReference type="ARBA" id="ARBA00022475"/>
    </source>
</evidence>
<feature type="region of interest" description="Disordered" evidence="6">
    <location>
        <begin position="201"/>
        <end position="227"/>
    </location>
</feature>
<feature type="compositionally biased region" description="Gly residues" evidence="6">
    <location>
        <begin position="421"/>
        <end position="436"/>
    </location>
</feature>
<proteinExistence type="predicted"/>
<feature type="transmembrane region" description="Helical" evidence="7">
    <location>
        <begin position="330"/>
        <end position="353"/>
    </location>
</feature>
<dbReference type="PANTHER" id="PTHR23513:SF11">
    <property type="entry name" value="STAPHYLOFERRIN A TRANSPORTER"/>
    <property type="match status" value="1"/>
</dbReference>
<evidence type="ECO:0000256" key="4">
    <source>
        <dbReference type="ARBA" id="ARBA00022989"/>
    </source>
</evidence>
<feature type="transmembrane region" description="Helical" evidence="7">
    <location>
        <begin position="85"/>
        <end position="102"/>
    </location>
</feature>
<dbReference type="CDD" id="cd06173">
    <property type="entry name" value="MFS_MefA_like"/>
    <property type="match status" value="1"/>
</dbReference>
<dbReference type="Gene3D" id="1.20.1250.20">
    <property type="entry name" value="MFS general substrate transporter like domains"/>
    <property type="match status" value="2"/>
</dbReference>
<comment type="caution">
    <text evidence="8">The sequence shown here is derived from an EMBL/GenBank/DDBJ whole genome shotgun (WGS) entry which is preliminary data.</text>
</comment>
<feature type="transmembrane region" description="Helical" evidence="7">
    <location>
        <begin position="244"/>
        <end position="263"/>
    </location>
</feature>
<dbReference type="PATRIC" id="fig|933944.5.peg.4277"/>
<evidence type="ECO:0000256" key="1">
    <source>
        <dbReference type="ARBA" id="ARBA00004651"/>
    </source>
</evidence>
<accession>A0A1E7JH15</accession>
<gene>
    <name evidence="8" type="ORF">AN215_25245</name>
</gene>
<dbReference type="STRING" id="933944.AN215_25245"/>
<dbReference type="OrthoDB" id="3227279at2"/>
<dbReference type="Pfam" id="PF07690">
    <property type="entry name" value="MFS_1"/>
    <property type="match status" value="1"/>
</dbReference>
<sequence length="446" mass="45029">MPPPAAQRDGYRAVFRVREFRFVFAAHVLSLLGAVVSHVALPVLVYADTASPFMSALTFALGFMPQALGGALLPPVAERYEGRRVLVGCDLVCAVGVAAMTVPGMPLAALLALRAVTAFVQPLFGGVRAAGLGEILKGDAFVLGRSLIRISAQAAQIAGFAATGLLLLVLPPRGALLLTVAGFLASAALLRIGTRARPPITGVRTSEGADGGSPGGTSGGARGGFRGGTRAGTRALFADRRIRALLALTWLPPAFLVVPEGLAAPYSAEIGAGPVGVGLLLAAMPVGGVAAELAAGALLRPGARERLVLPLAGCLLLPFLLFAWRPGLPLALAALLVAGSGIAYTLGLDRWFFDAVPEELRARAMTVMTAGMMTVQGMGMAAGGLAAEFMPPHWAVVAAGVLGTACVLAAVRAVRAAPAPGAGGAARTGTREGAGGPVPETPVSDV</sequence>
<feature type="transmembrane region" description="Helical" evidence="7">
    <location>
        <begin position="393"/>
        <end position="411"/>
    </location>
</feature>
<dbReference type="AlphaFoldDB" id="A0A1E7JH15"/>
<reference evidence="8 9" key="1">
    <citation type="journal article" date="2016" name="Front. Microbiol.">
        <title>Comparative Genomics Analysis of Streptomyces Species Reveals Their Adaptation to the Marine Environment and Their Diversity at the Genomic Level.</title>
        <authorList>
            <person name="Tian X."/>
            <person name="Zhang Z."/>
            <person name="Yang T."/>
            <person name="Chen M."/>
            <person name="Li J."/>
            <person name="Chen F."/>
            <person name="Yang J."/>
            <person name="Li W."/>
            <person name="Zhang B."/>
            <person name="Zhang Z."/>
            <person name="Wu J."/>
            <person name="Zhang C."/>
            <person name="Long L."/>
            <person name="Xiao J."/>
        </authorList>
    </citation>
    <scope>NUCLEOTIDE SEQUENCE [LARGE SCALE GENOMIC DNA]</scope>
    <source>
        <strain evidence="8 9">SCSIO 10390</strain>
    </source>
</reference>
<dbReference type="PANTHER" id="PTHR23513">
    <property type="entry name" value="INTEGRAL MEMBRANE EFFLUX PROTEIN-RELATED"/>
    <property type="match status" value="1"/>
</dbReference>
<keyword evidence="2" id="KW-1003">Cell membrane</keyword>
<evidence type="ECO:0000256" key="7">
    <source>
        <dbReference type="SAM" id="Phobius"/>
    </source>
</evidence>
<dbReference type="InterPro" id="IPR036259">
    <property type="entry name" value="MFS_trans_sf"/>
</dbReference>
<feature type="transmembrane region" description="Helical" evidence="7">
    <location>
        <begin position="20"/>
        <end position="47"/>
    </location>
</feature>
<dbReference type="EMBL" id="LJGT01000041">
    <property type="protein sequence ID" value="OEU85742.1"/>
    <property type="molecule type" value="Genomic_DNA"/>
</dbReference>
<organism evidence="8 9">
    <name type="scientific">Streptomyces abyssalis</name>
    <dbReference type="NCBI Taxonomy" id="933944"/>
    <lineage>
        <taxon>Bacteria</taxon>
        <taxon>Bacillati</taxon>
        <taxon>Actinomycetota</taxon>
        <taxon>Actinomycetes</taxon>
        <taxon>Kitasatosporales</taxon>
        <taxon>Streptomycetaceae</taxon>
        <taxon>Streptomyces</taxon>
    </lineage>
</organism>
<evidence type="ECO:0000256" key="3">
    <source>
        <dbReference type="ARBA" id="ARBA00022692"/>
    </source>
</evidence>
<evidence type="ECO:0000313" key="8">
    <source>
        <dbReference type="EMBL" id="OEU85742.1"/>
    </source>
</evidence>
<keyword evidence="9" id="KW-1185">Reference proteome</keyword>
<feature type="transmembrane region" description="Helical" evidence="7">
    <location>
        <begin position="307"/>
        <end position="324"/>
    </location>
</feature>
<evidence type="ECO:0000313" key="9">
    <source>
        <dbReference type="Proteomes" id="UP000176087"/>
    </source>
</evidence>
<dbReference type="GO" id="GO:0005886">
    <property type="term" value="C:plasma membrane"/>
    <property type="evidence" value="ECO:0007669"/>
    <property type="project" value="UniProtKB-SubCell"/>
</dbReference>
<feature type="transmembrane region" description="Helical" evidence="7">
    <location>
        <begin position="53"/>
        <end position="73"/>
    </location>
</feature>
<keyword evidence="4 7" id="KW-1133">Transmembrane helix</keyword>
<comment type="subcellular location">
    <subcellularLocation>
        <location evidence="1">Cell membrane</location>
        <topology evidence="1">Multi-pass membrane protein</topology>
    </subcellularLocation>
</comment>